<feature type="region of interest" description="Disordered" evidence="2">
    <location>
        <begin position="1"/>
        <end position="154"/>
    </location>
</feature>
<proteinExistence type="predicted"/>
<dbReference type="EMBL" id="KN817617">
    <property type="protein sequence ID" value="KJA16653.1"/>
    <property type="molecule type" value="Genomic_DNA"/>
</dbReference>
<keyword evidence="4" id="KW-1185">Reference proteome</keyword>
<feature type="region of interest" description="Disordered" evidence="2">
    <location>
        <begin position="180"/>
        <end position="261"/>
    </location>
</feature>
<accession>A0A0D2M0C2</accession>
<name>A0A0D2M0C2_HYPSF</name>
<dbReference type="AlphaFoldDB" id="A0A0D2M0C2"/>
<keyword evidence="1" id="KW-0175">Coiled coil</keyword>
<organism evidence="3 4">
    <name type="scientific">Hypholoma sublateritium (strain FD-334 SS-4)</name>
    <dbReference type="NCBI Taxonomy" id="945553"/>
    <lineage>
        <taxon>Eukaryota</taxon>
        <taxon>Fungi</taxon>
        <taxon>Dikarya</taxon>
        <taxon>Basidiomycota</taxon>
        <taxon>Agaricomycotina</taxon>
        <taxon>Agaricomycetes</taxon>
        <taxon>Agaricomycetidae</taxon>
        <taxon>Agaricales</taxon>
        <taxon>Agaricineae</taxon>
        <taxon>Strophariaceae</taxon>
        <taxon>Hypholoma</taxon>
    </lineage>
</organism>
<reference evidence="4" key="1">
    <citation type="submission" date="2014-04" db="EMBL/GenBank/DDBJ databases">
        <title>Evolutionary Origins and Diversification of the Mycorrhizal Mutualists.</title>
        <authorList>
            <consortium name="DOE Joint Genome Institute"/>
            <consortium name="Mycorrhizal Genomics Consortium"/>
            <person name="Kohler A."/>
            <person name="Kuo A."/>
            <person name="Nagy L.G."/>
            <person name="Floudas D."/>
            <person name="Copeland A."/>
            <person name="Barry K.W."/>
            <person name="Cichocki N."/>
            <person name="Veneault-Fourrey C."/>
            <person name="LaButti K."/>
            <person name="Lindquist E.A."/>
            <person name="Lipzen A."/>
            <person name="Lundell T."/>
            <person name="Morin E."/>
            <person name="Murat C."/>
            <person name="Riley R."/>
            <person name="Ohm R."/>
            <person name="Sun H."/>
            <person name="Tunlid A."/>
            <person name="Henrissat B."/>
            <person name="Grigoriev I.V."/>
            <person name="Hibbett D.S."/>
            <person name="Martin F."/>
        </authorList>
    </citation>
    <scope>NUCLEOTIDE SEQUENCE [LARGE SCALE GENOMIC DNA]</scope>
    <source>
        <strain evidence="4">FD-334 SS-4</strain>
    </source>
</reference>
<evidence type="ECO:0000313" key="3">
    <source>
        <dbReference type="EMBL" id="KJA16653.1"/>
    </source>
</evidence>
<feature type="compositionally biased region" description="Polar residues" evidence="2">
    <location>
        <begin position="76"/>
        <end position="85"/>
    </location>
</feature>
<evidence type="ECO:0000313" key="4">
    <source>
        <dbReference type="Proteomes" id="UP000054270"/>
    </source>
</evidence>
<dbReference type="Proteomes" id="UP000054270">
    <property type="component" value="Unassembled WGS sequence"/>
</dbReference>
<evidence type="ECO:0000256" key="2">
    <source>
        <dbReference type="SAM" id="MobiDB-lite"/>
    </source>
</evidence>
<sequence>MPKFAARANSPGSHPHLTLQPARKTDVSDPSALNPLMELAKKRAGGDSTGGRPIKRKAFEESVRRSSVQLGPGGSCDSQTDSQTPWADDSFAASLKQDVDDDCHQGRNTADPTAEVPGKPAMLIAPAPPKPLTRRVTGPSQERLAAEVDSDAGAAVRRPLVRRVTIAPLRSYDPAIVGAAGGDAAMASGPCDAGEPDNVDDPKNEQHGSEADGGESQRDANIEEAQGFSQSRDPSGFDDESDGHTTESDSSIAQAETHETKAASRYYRKYRMARQEVNTAKQEVKRIEEAHDRLEKEAEKLREELNASQRKLADLQKGFVGLVAQFSDLK</sequence>
<feature type="coiled-coil region" evidence="1">
    <location>
        <begin position="263"/>
        <end position="318"/>
    </location>
</feature>
<protein>
    <submittedName>
        <fullName evidence="3">Uncharacterized protein</fullName>
    </submittedName>
</protein>
<feature type="compositionally biased region" description="Basic and acidic residues" evidence="2">
    <location>
        <begin position="200"/>
        <end position="221"/>
    </location>
</feature>
<evidence type="ECO:0000256" key="1">
    <source>
        <dbReference type="SAM" id="Coils"/>
    </source>
</evidence>
<feature type="compositionally biased region" description="Low complexity" evidence="2">
    <location>
        <begin position="180"/>
        <end position="189"/>
    </location>
</feature>
<gene>
    <name evidence="3" type="ORF">HYPSUDRAFT_206845</name>
</gene>